<feature type="domain" description="EF-hand" evidence="8">
    <location>
        <begin position="613"/>
        <end position="648"/>
    </location>
</feature>
<keyword evidence="6" id="KW-0411">Iron-sulfur</keyword>
<evidence type="ECO:0000256" key="4">
    <source>
        <dbReference type="ARBA" id="ARBA00023002"/>
    </source>
</evidence>
<keyword evidence="2" id="KW-0479">Metal-binding</keyword>
<dbReference type="PANTHER" id="PTHR43498:SF1">
    <property type="entry name" value="COB--COM HETERODISULFIDE REDUCTASE IRON-SULFUR SUBUNIT A"/>
    <property type="match status" value="1"/>
</dbReference>
<evidence type="ECO:0000256" key="1">
    <source>
        <dbReference type="ARBA" id="ARBA00022485"/>
    </source>
</evidence>
<dbReference type="eggNOG" id="COG2081">
    <property type="taxonomic scope" value="Bacteria"/>
</dbReference>
<evidence type="ECO:0000313" key="9">
    <source>
        <dbReference type="EMBL" id="EAQ79185.1"/>
    </source>
</evidence>
<protein>
    <recommendedName>
        <fullName evidence="8">EF-hand domain-containing protein</fullName>
    </recommendedName>
</protein>
<evidence type="ECO:0000256" key="2">
    <source>
        <dbReference type="ARBA" id="ARBA00022723"/>
    </source>
</evidence>
<evidence type="ECO:0000259" key="8">
    <source>
        <dbReference type="PROSITE" id="PS50222"/>
    </source>
</evidence>
<comment type="caution">
    <text evidence="9">The sequence shown here is derived from an EMBL/GenBank/DDBJ whole genome shotgun (WGS) entry which is preliminary data.</text>
</comment>
<dbReference type="Proteomes" id="UP000004358">
    <property type="component" value="Unassembled WGS sequence"/>
</dbReference>
<keyword evidence="1" id="KW-0004">4Fe-4S</keyword>
<dbReference type="InterPro" id="IPR039650">
    <property type="entry name" value="HdrA-like"/>
</dbReference>
<feature type="region of interest" description="Disordered" evidence="7">
    <location>
        <begin position="1"/>
        <end position="20"/>
    </location>
</feature>
<evidence type="ECO:0000313" key="10">
    <source>
        <dbReference type="Proteomes" id="UP000004358"/>
    </source>
</evidence>
<evidence type="ECO:0000256" key="3">
    <source>
        <dbReference type="ARBA" id="ARBA00022946"/>
    </source>
</evidence>
<keyword evidence="5" id="KW-0408">Iron</keyword>
<dbReference type="GO" id="GO:0005509">
    <property type="term" value="F:calcium ion binding"/>
    <property type="evidence" value="ECO:0007669"/>
    <property type="project" value="InterPro"/>
</dbReference>
<dbReference type="GO" id="GO:0051539">
    <property type="term" value="F:4 iron, 4 sulfur cluster binding"/>
    <property type="evidence" value="ECO:0007669"/>
    <property type="project" value="UniProtKB-KW"/>
</dbReference>
<dbReference type="GO" id="GO:0016491">
    <property type="term" value="F:oxidoreductase activity"/>
    <property type="evidence" value="ECO:0007669"/>
    <property type="project" value="UniProtKB-KW"/>
</dbReference>
<dbReference type="HOGENOM" id="CLU_025277_0_0_0"/>
<dbReference type="EMBL" id="AANZ01000015">
    <property type="protein sequence ID" value="EAQ79185.1"/>
    <property type="molecule type" value="Genomic_DNA"/>
</dbReference>
<accession>A3ZWF7</accession>
<dbReference type="STRING" id="314230.DSM3645_26219"/>
<dbReference type="PROSITE" id="PS00018">
    <property type="entry name" value="EF_HAND_1"/>
    <property type="match status" value="1"/>
</dbReference>
<dbReference type="Pfam" id="PF12831">
    <property type="entry name" value="FAD_oxidored"/>
    <property type="match status" value="1"/>
</dbReference>
<dbReference type="SUPFAM" id="SSF51905">
    <property type="entry name" value="FAD/NAD(P)-binding domain"/>
    <property type="match status" value="1"/>
</dbReference>
<sequence length="659" mass="72476">MDANPAGLSSRFPRDPRMPRERNMKLTIGSLLLLLGLSSCLFAAPRDIQTDVCIYTATPSGILAAIAAKRAGQKVVIVEPGRWVGGMLGAGLKPMQDCPNYAATGGMTHKLLKSLGQPAAGPPLPTGKLSPLQIRDDFLALLEKHGVPVIYEHRISSCQKSGAKIETAIFDLAPFDALGVPIAEPTVRNHLQVRAKVFIDASYEGDLLAAAGCDYRVGREATTEFDEAAAGVRPVVQKTPIDPYRVAGDPSSGLLPLVEKDHGLPIGAADNHTQAYNYRYYTTADPDHRVTITPPTNYQVEDFELVGRYVAYLAATEKDPKRLRARLVGIWPGWMNSQEWNYQRASLISMAPLGISQDYAAGDYAAKARVWKAHQDYLRGLYTFMKSDARVPQSYREEISQLGLDDRFHPETAGWPHQLYIRVARRLQGRYVITAHDVYNRTQVDDPIGLAQYGIDTYPSRRIEVQDAERTWVANEGNMFVGGSRGPTNVPYAIPYRAITPQPEQCTNLLVSVCFSASHLGYASARMEPVFMIAGESAGIAAAHAIQEQQPVQQIDKQAYAAALHAAGQKLNWDPSVDPSSAGGAAKKLDFALLLEECDQDADDLVCAAEWNIGKPSFDWLFSFIDADNSGKIEEQEYASFQDYKAQHPRWRETIAPAK</sequence>
<reference evidence="9 10" key="1">
    <citation type="submission" date="2006-02" db="EMBL/GenBank/DDBJ databases">
        <authorList>
            <person name="Amann R."/>
            <person name="Ferriera S."/>
            <person name="Johnson J."/>
            <person name="Kravitz S."/>
            <person name="Halpern A."/>
            <person name="Remington K."/>
            <person name="Beeson K."/>
            <person name="Tran B."/>
            <person name="Rogers Y.-H."/>
            <person name="Friedman R."/>
            <person name="Venter J.C."/>
        </authorList>
    </citation>
    <scope>NUCLEOTIDE SEQUENCE [LARGE SCALE GENOMIC DNA]</scope>
    <source>
        <strain evidence="9 10">DSM 3645</strain>
    </source>
</reference>
<gene>
    <name evidence="9" type="ORF">DSM3645_26219</name>
</gene>
<dbReference type="InterPro" id="IPR018247">
    <property type="entry name" value="EF_Hand_1_Ca_BS"/>
</dbReference>
<dbReference type="InterPro" id="IPR002048">
    <property type="entry name" value="EF_hand_dom"/>
</dbReference>
<proteinExistence type="predicted"/>
<evidence type="ECO:0000256" key="5">
    <source>
        <dbReference type="ARBA" id="ARBA00023004"/>
    </source>
</evidence>
<evidence type="ECO:0000256" key="6">
    <source>
        <dbReference type="ARBA" id="ARBA00023014"/>
    </source>
</evidence>
<dbReference type="OrthoDB" id="287984at2"/>
<keyword evidence="4" id="KW-0560">Oxidoreductase</keyword>
<organism evidence="9 10">
    <name type="scientific">Blastopirellula marina DSM 3645</name>
    <dbReference type="NCBI Taxonomy" id="314230"/>
    <lineage>
        <taxon>Bacteria</taxon>
        <taxon>Pseudomonadati</taxon>
        <taxon>Planctomycetota</taxon>
        <taxon>Planctomycetia</taxon>
        <taxon>Pirellulales</taxon>
        <taxon>Pirellulaceae</taxon>
        <taxon>Blastopirellula</taxon>
    </lineage>
</organism>
<name>A3ZWF7_9BACT</name>
<dbReference type="PANTHER" id="PTHR43498">
    <property type="entry name" value="FERREDOXIN:COB-COM HETERODISULFIDE REDUCTASE SUBUNIT A"/>
    <property type="match status" value="1"/>
</dbReference>
<dbReference type="PROSITE" id="PS50222">
    <property type="entry name" value="EF_HAND_2"/>
    <property type="match status" value="1"/>
</dbReference>
<dbReference type="AlphaFoldDB" id="A3ZWF7"/>
<evidence type="ECO:0000256" key="7">
    <source>
        <dbReference type="SAM" id="MobiDB-lite"/>
    </source>
</evidence>
<keyword evidence="3" id="KW-0809">Transit peptide</keyword>
<dbReference type="InterPro" id="IPR036188">
    <property type="entry name" value="FAD/NAD-bd_sf"/>
</dbReference>